<name>A0A3M0BFE5_9AQUI</name>
<dbReference type="AlphaFoldDB" id="A0A3M0BFE5"/>
<dbReference type="Pfam" id="PF00072">
    <property type="entry name" value="Response_reg"/>
    <property type="match status" value="1"/>
</dbReference>
<dbReference type="PANTHER" id="PTHR32071:SF57">
    <property type="entry name" value="C4-DICARBOXYLATE TRANSPORT TRANSCRIPTIONAL REGULATORY PROTEIN DCTD"/>
    <property type="match status" value="1"/>
</dbReference>
<dbReference type="PANTHER" id="PTHR32071">
    <property type="entry name" value="TRANSCRIPTIONAL REGULATORY PROTEIN"/>
    <property type="match status" value="1"/>
</dbReference>
<dbReference type="GO" id="GO:0043565">
    <property type="term" value="F:sequence-specific DNA binding"/>
    <property type="evidence" value="ECO:0007669"/>
    <property type="project" value="InterPro"/>
</dbReference>
<dbReference type="InterPro" id="IPR027417">
    <property type="entry name" value="P-loop_NTPase"/>
</dbReference>
<dbReference type="Gene3D" id="3.40.50.300">
    <property type="entry name" value="P-loop containing nucleotide triphosphate hydrolases"/>
    <property type="match status" value="1"/>
</dbReference>
<dbReference type="Pfam" id="PF02954">
    <property type="entry name" value="HTH_8"/>
    <property type="match status" value="1"/>
</dbReference>
<dbReference type="InterPro" id="IPR009057">
    <property type="entry name" value="Homeodomain-like_sf"/>
</dbReference>
<dbReference type="PROSITE" id="PS00675">
    <property type="entry name" value="SIGMA54_INTERACT_1"/>
    <property type="match status" value="1"/>
</dbReference>
<dbReference type="EMBL" id="REFO01000012">
    <property type="protein sequence ID" value="RMA96133.1"/>
    <property type="molecule type" value="Genomic_DNA"/>
</dbReference>
<sequence length="446" mass="50757">MADILLIEDEKNIIKILQKILTEKGFNVDVVTNKIQAISKLNAKQYDIILSDYKLSDGTGIEILETFRKQDSITPFIIITAYGSINGAVEAMKKGANHYLPKPIDFNNLLKILSFYIEKKGKSIDTENFHGIVGKSQKMKELFKEISIVSKSDSTILIEGESGTGKEKVAKAIHKLSKRAEFPFIAINCSAIPVDLFENELFGHEKGAYTGASNKEIGKIELAGEGTLFLDEIGELNLVSQAKLLRVLQEKEFFRVGGSNLIPAKCRFISATNRNLEEMVEKGKFREDLFYRINVVHIRIPPLRERKEDIPLLVQHFIDKFSKIDNKEIFSIDDEAMNILLDYDWPGNVRELENAIERAVVMCQEGIIKAQHLPPRILKKKESSKKESIETTNLIELERKIIKKVLEEENWNQTRAAKKLGISRKQLRTKMKNLGLLENLSQKEQN</sequence>
<dbReference type="GO" id="GO:0006355">
    <property type="term" value="P:regulation of DNA-templated transcription"/>
    <property type="evidence" value="ECO:0007669"/>
    <property type="project" value="InterPro"/>
</dbReference>
<dbReference type="FunFam" id="1.10.8.60:FF:000014">
    <property type="entry name" value="DNA-binding transcriptional regulator NtrC"/>
    <property type="match status" value="1"/>
</dbReference>
<evidence type="ECO:0000313" key="10">
    <source>
        <dbReference type="EMBL" id="RMA96133.1"/>
    </source>
</evidence>
<dbReference type="InterPro" id="IPR003593">
    <property type="entry name" value="AAA+_ATPase"/>
</dbReference>
<keyword evidence="2" id="KW-0067">ATP-binding</keyword>
<keyword evidence="7" id="KW-0597">Phosphoprotein</keyword>
<dbReference type="Gene3D" id="1.10.8.60">
    <property type="match status" value="1"/>
</dbReference>
<dbReference type="InterPro" id="IPR058031">
    <property type="entry name" value="AAA_lid_NorR"/>
</dbReference>
<dbReference type="Pfam" id="PF25601">
    <property type="entry name" value="AAA_lid_14"/>
    <property type="match status" value="1"/>
</dbReference>
<dbReference type="InterPro" id="IPR025662">
    <property type="entry name" value="Sigma_54_int_dom_ATP-bd_1"/>
</dbReference>
<feature type="modified residue" description="4-aspartylphosphate" evidence="7">
    <location>
        <position position="52"/>
    </location>
</feature>
<keyword evidence="5" id="KW-0010">Activator</keyword>
<dbReference type="SMART" id="SM00448">
    <property type="entry name" value="REC"/>
    <property type="match status" value="1"/>
</dbReference>
<dbReference type="PROSITE" id="PS50045">
    <property type="entry name" value="SIGMA54_INTERACT_4"/>
    <property type="match status" value="1"/>
</dbReference>
<dbReference type="InterPro" id="IPR002197">
    <property type="entry name" value="HTH_Fis"/>
</dbReference>
<keyword evidence="11" id="KW-1185">Reference proteome</keyword>
<dbReference type="SUPFAM" id="SSF52540">
    <property type="entry name" value="P-loop containing nucleoside triphosphate hydrolases"/>
    <property type="match status" value="1"/>
</dbReference>
<dbReference type="SMART" id="SM00382">
    <property type="entry name" value="AAA"/>
    <property type="match status" value="1"/>
</dbReference>
<dbReference type="SUPFAM" id="SSF52172">
    <property type="entry name" value="CheY-like"/>
    <property type="match status" value="1"/>
</dbReference>
<feature type="domain" description="Sigma-54 factor interaction" evidence="8">
    <location>
        <begin position="132"/>
        <end position="361"/>
    </location>
</feature>
<evidence type="ECO:0000256" key="7">
    <source>
        <dbReference type="PROSITE-ProRule" id="PRU00169"/>
    </source>
</evidence>
<keyword evidence="6" id="KW-0804">Transcription</keyword>
<dbReference type="InterPro" id="IPR011006">
    <property type="entry name" value="CheY-like_superfamily"/>
</dbReference>
<evidence type="ECO:0000259" key="9">
    <source>
        <dbReference type="PROSITE" id="PS50110"/>
    </source>
</evidence>
<evidence type="ECO:0000313" key="11">
    <source>
        <dbReference type="Proteomes" id="UP000280842"/>
    </source>
</evidence>
<dbReference type="Pfam" id="PF00158">
    <property type="entry name" value="Sigma54_activat"/>
    <property type="match status" value="1"/>
</dbReference>
<evidence type="ECO:0000256" key="6">
    <source>
        <dbReference type="ARBA" id="ARBA00023163"/>
    </source>
</evidence>
<evidence type="ECO:0000256" key="5">
    <source>
        <dbReference type="ARBA" id="ARBA00023159"/>
    </source>
</evidence>
<dbReference type="PRINTS" id="PR01590">
    <property type="entry name" value="HTHFIS"/>
</dbReference>
<dbReference type="Gene3D" id="1.10.10.60">
    <property type="entry name" value="Homeodomain-like"/>
    <property type="match status" value="1"/>
</dbReference>
<evidence type="ECO:0000256" key="3">
    <source>
        <dbReference type="ARBA" id="ARBA00023015"/>
    </source>
</evidence>
<dbReference type="PROSITE" id="PS50110">
    <property type="entry name" value="RESPONSE_REGULATORY"/>
    <property type="match status" value="1"/>
</dbReference>
<reference evidence="10 11" key="1">
    <citation type="submission" date="2018-10" db="EMBL/GenBank/DDBJ databases">
        <title>Genomic Encyclopedia of Archaeal and Bacterial Type Strains, Phase II (KMG-II): from individual species to whole genera.</title>
        <authorList>
            <person name="Goeker M."/>
        </authorList>
    </citation>
    <scope>NUCLEOTIDE SEQUENCE [LARGE SCALE GENOMIC DNA]</scope>
    <source>
        <strain evidence="10 11">VM1</strain>
    </source>
</reference>
<feature type="domain" description="Response regulatory" evidence="9">
    <location>
        <begin position="3"/>
        <end position="117"/>
    </location>
</feature>
<dbReference type="InterPro" id="IPR025944">
    <property type="entry name" value="Sigma_54_int_dom_CS"/>
</dbReference>
<keyword evidence="3" id="KW-0805">Transcription regulation</keyword>
<organism evidence="10 11">
    <name type="scientific">Hydrogenothermus marinus</name>
    <dbReference type="NCBI Taxonomy" id="133270"/>
    <lineage>
        <taxon>Bacteria</taxon>
        <taxon>Pseudomonadati</taxon>
        <taxon>Aquificota</taxon>
        <taxon>Aquificia</taxon>
        <taxon>Aquificales</taxon>
        <taxon>Hydrogenothermaceae</taxon>
        <taxon>Hydrogenothermus</taxon>
    </lineage>
</organism>
<dbReference type="GO" id="GO:0005524">
    <property type="term" value="F:ATP binding"/>
    <property type="evidence" value="ECO:0007669"/>
    <property type="project" value="UniProtKB-KW"/>
</dbReference>
<comment type="caution">
    <text evidence="10">The sequence shown here is derived from an EMBL/GenBank/DDBJ whole genome shotgun (WGS) entry which is preliminary data.</text>
</comment>
<dbReference type="InterPro" id="IPR001789">
    <property type="entry name" value="Sig_transdc_resp-reg_receiver"/>
</dbReference>
<dbReference type="CDD" id="cd00009">
    <property type="entry name" value="AAA"/>
    <property type="match status" value="1"/>
</dbReference>
<dbReference type="OrthoDB" id="9334at2"/>
<proteinExistence type="predicted"/>
<dbReference type="Gene3D" id="3.40.50.2300">
    <property type="match status" value="1"/>
</dbReference>
<dbReference type="RefSeq" id="WP_121923266.1">
    <property type="nucleotide sequence ID" value="NZ_REFO01000012.1"/>
</dbReference>
<accession>A0A3M0BFE5</accession>
<dbReference type="FunFam" id="3.40.50.300:FF:000006">
    <property type="entry name" value="DNA-binding transcriptional regulator NtrC"/>
    <property type="match status" value="1"/>
</dbReference>
<keyword evidence="4" id="KW-0238">DNA-binding</keyword>
<dbReference type="CDD" id="cd00156">
    <property type="entry name" value="REC"/>
    <property type="match status" value="1"/>
</dbReference>
<protein>
    <submittedName>
        <fullName evidence="10">Two-component system response regulator AtoC</fullName>
    </submittedName>
</protein>
<evidence type="ECO:0000259" key="8">
    <source>
        <dbReference type="PROSITE" id="PS50045"/>
    </source>
</evidence>
<evidence type="ECO:0000256" key="1">
    <source>
        <dbReference type="ARBA" id="ARBA00022741"/>
    </source>
</evidence>
<dbReference type="InterPro" id="IPR002078">
    <property type="entry name" value="Sigma_54_int"/>
</dbReference>
<gene>
    <name evidence="10" type="ORF">CLV39_1146</name>
</gene>
<dbReference type="SUPFAM" id="SSF46689">
    <property type="entry name" value="Homeodomain-like"/>
    <property type="match status" value="1"/>
</dbReference>
<dbReference type="PROSITE" id="PS00688">
    <property type="entry name" value="SIGMA54_INTERACT_3"/>
    <property type="match status" value="1"/>
</dbReference>
<dbReference type="Proteomes" id="UP000280842">
    <property type="component" value="Unassembled WGS sequence"/>
</dbReference>
<keyword evidence="1" id="KW-0547">Nucleotide-binding</keyword>
<evidence type="ECO:0000256" key="4">
    <source>
        <dbReference type="ARBA" id="ARBA00023125"/>
    </source>
</evidence>
<evidence type="ECO:0000256" key="2">
    <source>
        <dbReference type="ARBA" id="ARBA00022840"/>
    </source>
</evidence>
<dbReference type="GO" id="GO:0000160">
    <property type="term" value="P:phosphorelay signal transduction system"/>
    <property type="evidence" value="ECO:0007669"/>
    <property type="project" value="InterPro"/>
</dbReference>